<reference evidence="6 7" key="1">
    <citation type="submission" date="2020-10" db="EMBL/GenBank/DDBJ databases">
        <title>The Coptis chinensis genome and diversification of protoberbering-type alkaloids.</title>
        <authorList>
            <person name="Wang B."/>
            <person name="Shu S."/>
            <person name="Song C."/>
            <person name="Liu Y."/>
        </authorList>
    </citation>
    <scope>NUCLEOTIDE SEQUENCE [LARGE SCALE GENOMIC DNA]</scope>
    <source>
        <strain evidence="6">HL-2020</strain>
        <tissue evidence="6">Leaf</tissue>
    </source>
</reference>
<proteinExistence type="predicted"/>
<evidence type="ECO:0000256" key="5">
    <source>
        <dbReference type="SAM" id="MobiDB-lite"/>
    </source>
</evidence>
<gene>
    <name evidence="6" type="ORF">IFM89_024534</name>
</gene>
<dbReference type="PANTHER" id="PTHR43888">
    <property type="entry name" value="DNAJ-LIKE-2, ISOFORM A-RELATED"/>
    <property type="match status" value="1"/>
</dbReference>
<feature type="region of interest" description="Disordered" evidence="5">
    <location>
        <begin position="108"/>
        <end position="134"/>
    </location>
</feature>
<name>A0A835LNC2_9MAGN</name>
<dbReference type="EMBL" id="JADFTS010000006">
    <property type="protein sequence ID" value="KAF9601988.1"/>
    <property type="molecule type" value="Genomic_DNA"/>
</dbReference>
<evidence type="ECO:0000313" key="7">
    <source>
        <dbReference type="Proteomes" id="UP000631114"/>
    </source>
</evidence>
<dbReference type="InterPro" id="IPR044713">
    <property type="entry name" value="DNJA1/2-like"/>
</dbReference>
<keyword evidence="4" id="KW-0862">Zinc</keyword>
<feature type="non-terminal residue" evidence="6">
    <location>
        <position position="1"/>
    </location>
</feature>
<keyword evidence="1" id="KW-0479">Metal-binding</keyword>
<dbReference type="GO" id="GO:0030544">
    <property type="term" value="F:Hsp70 protein binding"/>
    <property type="evidence" value="ECO:0007669"/>
    <property type="project" value="InterPro"/>
</dbReference>
<keyword evidence="7" id="KW-1185">Reference proteome</keyword>
<evidence type="ECO:0000256" key="2">
    <source>
        <dbReference type="ARBA" id="ARBA00022737"/>
    </source>
</evidence>
<keyword evidence="3" id="KW-0863">Zinc-finger</keyword>
<dbReference type="Proteomes" id="UP000631114">
    <property type="component" value="Unassembled WGS sequence"/>
</dbReference>
<keyword evidence="2" id="KW-0677">Repeat</keyword>
<comment type="caution">
    <text evidence="6">The sequence shown here is derived from an EMBL/GenBank/DDBJ whole genome shotgun (WGS) entry which is preliminary data.</text>
</comment>
<dbReference type="GO" id="GO:0051082">
    <property type="term" value="F:unfolded protein binding"/>
    <property type="evidence" value="ECO:0007669"/>
    <property type="project" value="InterPro"/>
</dbReference>
<dbReference type="GO" id="GO:0006457">
    <property type="term" value="P:protein folding"/>
    <property type="evidence" value="ECO:0007669"/>
    <property type="project" value="InterPro"/>
</dbReference>
<protein>
    <submittedName>
        <fullName evidence="6">Uncharacterized protein</fullName>
    </submittedName>
</protein>
<evidence type="ECO:0000256" key="1">
    <source>
        <dbReference type="ARBA" id="ARBA00022723"/>
    </source>
</evidence>
<dbReference type="GO" id="GO:0008270">
    <property type="term" value="F:zinc ion binding"/>
    <property type="evidence" value="ECO:0007669"/>
    <property type="project" value="UniProtKB-KW"/>
</dbReference>
<dbReference type="Gene3D" id="2.60.260.20">
    <property type="entry name" value="Urease metallochaperone UreE, N-terminal domain"/>
    <property type="match status" value="1"/>
</dbReference>
<evidence type="ECO:0000313" key="6">
    <source>
        <dbReference type="EMBL" id="KAF9601988.1"/>
    </source>
</evidence>
<dbReference type="FunFam" id="2.60.260.20:FF:000003">
    <property type="entry name" value="DnaJ subfamily A member 2"/>
    <property type="match status" value="1"/>
</dbReference>
<accession>A0A835LNC2</accession>
<organism evidence="6 7">
    <name type="scientific">Coptis chinensis</name>
    <dbReference type="NCBI Taxonomy" id="261450"/>
    <lineage>
        <taxon>Eukaryota</taxon>
        <taxon>Viridiplantae</taxon>
        <taxon>Streptophyta</taxon>
        <taxon>Embryophyta</taxon>
        <taxon>Tracheophyta</taxon>
        <taxon>Spermatophyta</taxon>
        <taxon>Magnoliopsida</taxon>
        <taxon>Ranunculales</taxon>
        <taxon>Ranunculaceae</taxon>
        <taxon>Coptidoideae</taxon>
        <taxon>Coptis</taxon>
    </lineage>
</organism>
<evidence type="ECO:0000256" key="3">
    <source>
        <dbReference type="ARBA" id="ARBA00022771"/>
    </source>
</evidence>
<dbReference type="AlphaFoldDB" id="A0A835LNC2"/>
<sequence>RRNTPSIVFNLYIEHSLSLTEALCGFQFVLTHLDNRQLLIKSNPGEVVKPVCTSTSSWNFDSSTTDQSKALETMLPPRASTQLTDMEVDECEETTFHGVNIEEQMWRKQAHSWEANDDDEESHRDAQRVQCAQQ</sequence>
<dbReference type="OrthoDB" id="550424at2759"/>
<dbReference type="InterPro" id="IPR008971">
    <property type="entry name" value="HSP40/DnaJ_pept-bd"/>
</dbReference>
<dbReference type="SUPFAM" id="SSF49493">
    <property type="entry name" value="HSP40/DnaJ peptide-binding domain"/>
    <property type="match status" value="1"/>
</dbReference>
<evidence type="ECO:0000256" key="4">
    <source>
        <dbReference type="ARBA" id="ARBA00022833"/>
    </source>
</evidence>